<reference evidence="2" key="8">
    <citation type="journal article" date="2005" name="Science">
        <title>Antisense Transcription in the Mammalian Transcriptome.</title>
        <authorList>
            <consortium name="RIKEN Genome Exploration Research Group and Genome Science Group (Genome Network Project Core Group) and the FANTOM Consortium"/>
        </authorList>
    </citation>
    <scope>NUCLEOTIDE SEQUENCE</scope>
    <source>
        <strain evidence="2">NOD</strain>
        <tissue evidence="2">Activated spleen</tissue>
    </source>
</reference>
<feature type="transmembrane region" description="Helical" evidence="1">
    <location>
        <begin position="58"/>
        <end position="74"/>
    </location>
</feature>
<keyword evidence="1" id="KW-0812">Transmembrane</keyword>
<sequence>MKITTDFFKFLEEEFFHNLGVGSGTKVLMTSPLQNCLISFNISNWMYIFDHYFIKLKIYYNLRTFILLFLISLLF</sequence>
<name>Q3U074_MOUSE</name>
<reference evidence="2" key="6">
    <citation type="submission" date="2004-03" db="EMBL/GenBank/DDBJ databases">
        <authorList>
            <person name="Arakawa T."/>
            <person name="Carninci P."/>
            <person name="Fukuda S."/>
            <person name="Hashizume W."/>
            <person name="Hayashida K."/>
            <person name="Hori F."/>
            <person name="Iida J."/>
            <person name="Imamura K."/>
            <person name="Imotani K."/>
            <person name="Itoh M."/>
            <person name="Kanagawa S."/>
            <person name="Kawai J."/>
            <person name="Kojima M."/>
            <person name="Konno H."/>
            <person name="Murata M."/>
            <person name="Nakamura M."/>
            <person name="Ninomiya N."/>
            <person name="Nishiyori H."/>
            <person name="Nomura K."/>
            <person name="Ohno M."/>
            <person name="Sakazume N."/>
            <person name="Sano H."/>
            <person name="Sasaki D."/>
            <person name="Shibata K."/>
            <person name="Shiraki T."/>
            <person name="Tagami M."/>
            <person name="Tagami Y."/>
            <person name="Waki K."/>
            <person name="Watahiki A."/>
            <person name="Muramatsu M."/>
            <person name="Hayashizaki Y."/>
        </authorList>
    </citation>
    <scope>NUCLEOTIDE SEQUENCE</scope>
    <source>
        <strain evidence="2">NOD</strain>
        <tissue evidence="2">Activated spleen</tissue>
    </source>
</reference>
<reference evidence="2" key="5">
    <citation type="journal article" date="2002" name="Nature">
        <title>Analysis of the mouse transcriptome based on functional annotation of 60,770 full-length cDNAs.</title>
        <authorList>
            <consortium name="The FANTOM Consortium and the RIKEN Genome Exploration Research Group Phase I and II Team"/>
        </authorList>
    </citation>
    <scope>NUCLEOTIDE SEQUENCE</scope>
    <source>
        <strain evidence="2">NOD</strain>
        <tissue evidence="2">Activated spleen</tissue>
    </source>
</reference>
<dbReference type="AlphaFoldDB" id="Q3U074"/>
<organism evidence="2">
    <name type="scientific">Mus musculus</name>
    <name type="common">Mouse</name>
    <dbReference type="NCBI Taxonomy" id="10090"/>
    <lineage>
        <taxon>Eukaryota</taxon>
        <taxon>Metazoa</taxon>
        <taxon>Chordata</taxon>
        <taxon>Craniata</taxon>
        <taxon>Vertebrata</taxon>
        <taxon>Euteleostomi</taxon>
        <taxon>Mammalia</taxon>
        <taxon>Eutheria</taxon>
        <taxon>Euarchontoglires</taxon>
        <taxon>Glires</taxon>
        <taxon>Rodentia</taxon>
        <taxon>Myomorpha</taxon>
        <taxon>Muroidea</taxon>
        <taxon>Muridae</taxon>
        <taxon>Murinae</taxon>
        <taxon>Mus</taxon>
        <taxon>Mus</taxon>
    </lineage>
</organism>
<accession>Q3U074</accession>
<reference evidence="2" key="7">
    <citation type="journal article" date="2005" name="Science">
        <title>The Transcriptional Landscape of the Mammalian Genome.</title>
        <authorList>
            <consortium name="The FANTOM Consortium"/>
            <consortium name="Riken Genome Exploration Research Group and Genome Science Group (Genome Network Project Core Group)"/>
        </authorList>
    </citation>
    <scope>NUCLEOTIDE SEQUENCE</scope>
    <source>
        <strain evidence="2">NOD</strain>
        <tissue evidence="2">Activated spleen</tissue>
    </source>
</reference>
<keyword evidence="1" id="KW-1133">Transmembrane helix</keyword>
<proteinExistence type="evidence at transcript level"/>
<evidence type="ECO:0000313" key="3">
    <source>
        <dbReference type="MGI" id="MGI:3641821"/>
    </source>
</evidence>
<gene>
    <name evidence="3" type="primary">Gm10854</name>
</gene>
<reference evidence="2" key="2">
    <citation type="journal article" date="2000" name="Genome Res.">
        <title>Normalization and subtraction of cap-trapper-selected cDNAs to prepare full-length cDNA libraries for rapid discovery of new genes.</title>
        <authorList>
            <person name="Carninci P."/>
            <person name="Shibata Y."/>
            <person name="Hayatsu N."/>
            <person name="Sugahara Y."/>
            <person name="Shibata K."/>
            <person name="Itoh M."/>
            <person name="Konno H."/>
            <person name="Okazaki Y."/>
            <person name="Muramatsu M."/>
            <person name="Hayashizaki Y."/>
        </authorList>
    </citation>
    <scope>NUCLEOTIDE SEQUENCE</scope>
    <source>
        <strain evidence="2">NOD</strain>
        <tissue evidence="2">Activated spleen</tissue>
    </source>
</reference>
<dbReference type="EMBL" id="AK157152">
    <property type="protein sequence ID" value="BAE33981.1"/>
    <property type="molecule type" value="mRNA"/>
</dbReference>
<dbReference type="AGR" id="MGI:3641821"/>
<evidence type="ECO:0000313" key="2">
    <source>
        <dbReference type="EMBL" id="BAE33981.1"/>
    </source>
</evidence>
<reference evidence="2" key="3">
    <citation type="journal article" date="2000" name="Genome Res.">
        <title>RIKEN integrated sequence analysis (RISA) system--384-format sequencing pipeline with 384 multicapillary sequencer.</title>
        <authorList>
            <person name="Shibata K."/>
            <person name="Itoh M."/>
            <person name="Aizawa K."/>
            <person name="Nagaoka S."/>
            <person name="Sasaki N."/>
            <person name="Carninci P."/>
            <person name="Konno H."/>
            <person name="Akiyama J."/>
            <person name="Nishi K."/>
            <person name="Kitsunai T."/>
            <person name="Tashiro H."/>
            <person name="Itoh M."/>
            <person name="Sumi N."/>
            <person name="Ishii Y."/>
            <person name="Nakamura S."/>
            <person name="Hazama M."/>
            <person name="Nishine T."/>
            <person name="Harada A."/>
            <person name="Yamamoto R."/>
            <person name="Matsumoto H."/>
            <person name="Sakaguchi S."/>
            <person name="Ikegami T."/>
            <person name="Kashiwagi K."/>
            <person name="Fujiwake S."/>
            <person name="Inoue K."/>
            <person name="Togawa Y."/>
            <person name="Izawa M."/>
            <person name="Ohara E."/>
            <person name="Watahiki M."/>
            <person name="Yoneda Y."/>
            <person name="Ishikawa T."/>
            <person name="Ozawa K."/>
            <person name="Tanaka T."/>
            <person name="Matsuura S."/>
            <person name="Kawai J."/>
            <person name="Okazaki Y."/>
            <person name="Muramatsu M."/>
            <person name="Inoue Y."/>
            <person name="Kira A."/>
            <person name="Hayashizaki Y."/>
        </authorList>
    </citation>
    <scope>NUCLEOTIDE SEQUENCE</scope>
    <source>
        <strain evidence="2">NOD</strain>
        <tissue evidence="2">Activated spleen</tissue>
    </source>
</reference>
<reference evidence="2" key="4">
    <citation type="journal article" date="2001" name="Nature">
        <title>Functional annotation of a full-length mouse cDNA collection.</title>
        <authorList>
            <consortium name="The RIKEN Genome Exploration Research Group Phase II Team and the FANTOM Consortium"/>
        </authorList>
    </citation>
    <scope>NUCLEOTIDE SEQUENCE</scope>
    <source>
        <strain evidence="2">NOD</strain>
        <tissue evidence="2">Activated spleen</tissue>
    </source>
</reference>
<reference evidence="2" key="1">
    <citation type="journal article" date="1999" name="Methods Enzymol.">
        <title>High-efficiency full-length cDNA cloning.</title>
        <authorList>
            <person name="Carninci P."/>
            <person name="Hayashizaki Y."/>
        </authorList>
    </citation>
    <scope>NUCLEOTIDE SEQUENCE</scope>
    <source>
        <strain evidence="2">NOD</strain>
        <tissue evidence="2">Activated spleen</tissue>
    </source>
</reference>
<protein>
    <submittedName>
        <fullName evidence="2">Uncharacterized protein</fullName>
    </submittedName>
</protein>
<evidence type="ECO:0000256" key="1">
    <source>
        <dbReference type="SAM" id="Phobius"/>
    </source>
</evidence>
<dbReference type="MGI" id="MGI:3641821">
    <property type="gene designation" value="Gm10854"/>
</dbReference>
<keyword evidence="1" id="KW-0472">Membrane</keyword>